<dbReference type="PANTHER" id="PTHR30408">
    <property type="entry name" value="TYPE-1 RESTRICTION ENZYME ECOKI SPECIFICITY PROTEIN"/>
    <property type="match status" value="1"/>
</dbReference>
<keyword evidence="5" id="KW-0540">Nuclease</keyword>
<feature type="domain" description="Type I restriction modification DNA specificity" evidence="4">
    <location>
        <begin position="61"/>
        <end position="174"/>
    </location>
</feature>
<dbReference type="AlphaFoldDB" id="A0A848GD33"/>
<dbReference type="Proteomes" id="UP000580043">
    <property type="component" value="Unassembled WGS sequence"/>
</dbReference>
<dbReference type="EMBL" id="JABBGA010000044">
    <property type="protein sequence ID" value="NML29022.1"/>
    <property type="molecule type" value="Genomic_DNA"/>
</dbReference>
<name>A0A848GD33_9RHOO</name>
<organism evidence="5 6">
    <name type="scientific">Zoogloea dura</name>
    <dbReference type="NCBI Taxonomy" id="2728840"/>
    <lineage>
        <taxon>Bacteria</taxon>
        <taxon>Pseudomonadati</taxon>
        <taxon>Pseudomonadota</taxon>
        <taxon>Betaproteobacteria</taxon>
        <taxon>Rhodocyclales</taxon>
        <taxon>Zoogloeaceae</taxon>
        <taxon>Zoogloea</taxon>
    </lineage>
</organism>
<sequence>MSQQPVSLGRNLDPVRCVSPSELFGDEHFTYIDIGAINREDRLIANVQRIAVQEAPSRARQLVQSGDILVSTVRPNLNTVAMVPGDLDGAIASTGFCVLRANKNLDRRYLFHWVSSENVVRHLSAVATGASYPAVSEKIIKSMPVNFPCIEEQKRIAAILDKADSLRRKRRQAIHLADDFLRAVFLEMFGDPVTNSRKWPEKEIYEIAKVITGNTPSRETPENFGSTIEWIKSDNINTPSHWLTKAAEGLSEQGLRLGRTAPAGSTLMTCIAGTPSCIGNVAMADRQVAFNQQINALTPFEGTEPEFLYGLLLYSKQRIQDASTNSMKGMVSKGALERVRLIWPTADLQSSYAMAFRKITTLCEKQLESDSAPLFSSLQDSLLS</sequence>
<dbReference type="GO" id="GO:0004519">
    <property type="term" value="F:endonuclease activity"/>
    <property type="evidence" value="ECO:0007669"/>
    <property type="project" value="UniProtKB-KW"/>
</dbReference>
<dbReference type="GO" id="GO:0009307">
    <property type="term" value="P:DNA restriction-modification system"/>
    <property type="evidence" value="ECO:0007669"/>
    <property type="project" value="UniProtKB-KW"/>
</dbReference>
<gene>
    <name evidence="5" type="ORF">HHL15_25060</name>
</gene>
<feature type="domain" description="Type I restriction modification DNA specificity" evidence="4">
    <location>
        <begin position="198"/>
        <end position="353"/>
    </location>
</feature>
<evidence type="ECO:0000256" key="2">
    <source>
        <dbReference type="ARBA" id="ARBA00022747"/>
    </source>
</evidence>
<keyword evidence="3" id="KW-0238">DNA-binding</keyword>
<reference evidence="5 6" key="1">
    <citation type="submission" date="2020-04" db="EMBL/GenBank/DDBJ databases">
        <title>Zoogloea sp. G-4-1-14 isolated from soil.</title>
        <authorList>
            <person name="Dahal R.H."/>
        </authorList>
    </citation>
    <scope>NUCLEOTIDE SEQUENCE [LARGE SCALE GENOMIC DNA]</scope>
    <source>
        <strain evidence="5 6">G-4-1-14</strain>
    </source>
</reference>
<dbReference type="GO" id="GO:0003677">
    <property type="term" value="F:DNA binding"/>
    <property type="evidence" value="ECO:0007669"/>
    <property type="project" value="UniProtKB-KW"/>
</dbReference>
<dbReference type="InterPro" id="IPR044946">
    <property type="entry name" value="Restrct_endonuc_typeI_TRD_sf"/>
</dbReference>
<dbReference type="Gene3D" id="3.90.220.20">
    <property type="entry name" value="DNA methylase specificity domains"/>
    <property type="match status" value="2"/>
</dbReference>
<keyword evidence="2" id="KW-0680">Restriction system</keyword>
<dbReference type="RefSeq" id="WP_169148521.1">
    <property type="nucleotide sequence ID" value="NZ_JABBGA010000044.1"/>
</dbReference>
<dbReference type="Pfam" id="PF01420">
    <property type="entry name" value="Methylase_S"/>
    <property type="match status" value="2"/>
</dbReference>
<evidence type="ECO:0000256" key="3">
    <source>
        <dbReference type="ARBA" id="ARBA00023125"/>
    </source>
</evidence>
<keyword evidence="5" id="KW-0255">Endonuclease</keyword>
<evidence type="ECO:0000256" key="1">
    <source>
        <dbReference type="ARBA" id="ARBA00010923"/>
    </source>
</evidence>
<dbReference type="SUPFAM" id="SSF116734">
    <property type="entry name" value="DNA methylase specificity domain"/>
    <property type="match status" value="2"/>
</dbReference>
<comment type="caution">
    <text evidence="5">The sequence shown here is derived from an EMBL/GenBank/DDBJ whole genome shotgun (WGS) entry which is preliminary data.</text>
</comment>
<dbReference type="InterPro" id="IPR000055">
    <property type="entry name" value="Restrct_endonuc_typeI_TRD"/>
</dbReference>
<evidence type="ECO:0000313" key="5">
    <source>
        <dbReference type="EMBL" id="NML29022.1"/>
    </source>
</evidence>
<proteinExistence type="inferred from homology"/>
<dbReference type="PANTHER" id="PTHR30408:SF12">
    <property type="entry name" value="TYPE I RESTRICTION ENZYME MJAVIII SPECIFICITY SUBUNIT"/>
    <property type="match status" value="1"/>
</dbReference>
<protein>
    <submittedName>
        <fullName evidence="5">Restriction endonuclease subunit S</fullName>
    </submittedName>
</protein>
<evidence type="ECO:0000259" key="4">
    <source>
        <dbReference type="Pfam" id="PF01420"/>
    </source>
</evidence>
<dbReference type="InterPro" id="IPR052021">
    <property type="entry name" value="Type-I_RS_S_subunit"/>
</dbReference>
<dbReference type="CDD" id="cd17293">
    <property type="entry name" value="RMtype1_S_Ppo21ORF8840P_TRD1-CR1_like"/>
    <property type="match status" value="1"/>
</dbReference>
<keyword evidence="6" id="KW-1185">Reference proteome</keyword>
<comment type="similarity">
    <text evidence="1">Belongs to the type-I restriction system S methylase family.</text>
</comment>
<keyword evidence="5" id="KW-0378">Hydrolase</keyword>
<accession>A0A848GD33</accession>
<evidence type="ECO:0000313" key="6">
    <source>
        <dbReference type="Proteomes" id="UP000580043"/>
    </source>
</evidence>